<proteinExistence type="predicted"/>
<reference evidence="2 3" key="1">
    <citation type="submission" date="2022-11" db="EMBL/GenBank/DDBJ databases">
        <title>Genome sequencing of Acetobacter type strain.</title>
        <authorList>
            <person name="Heo J."/>
            <person name="Lee D."/>
            <person name="Han B.-H."/>
            <person name="Hong S.-B."/>
            <person name="Kwon S.-W."/>
        </authorList>
    </citation>
    <scope>NUCLEOTIDE SEQUENCE [LARGE SCALE GENOMIC DNA]</scope>
    <source>
        <strain evidence="2 3">KACC 21253</strain>
    </source>
</reference>
<feature type="signal peptide" evidence="1">
    <location>
        <begin position="1"/>
        <end position="17"/>
    </location>
</feature>
<feature type="chain" id="PRO_5045957295" description="Lipoprotein" evidence="1">
    <location>
        <begin position="18"/>
        <end position="125"/>
    </location>
</feature>
<sequence length="125" mass="13100">MTKLLCLLPFFMVAACADTTQGKLRQTIYDMNSTYHVLANPVPDIIAGKVPGVRLTDSQVILIKRAGQSVFNELSALNTSVQANQTLKETAIAAAQSSLASLVTCWSGLKAGTTPAACSALAGDE</sequence>
<keyword evidence="3" id="KW-1185">Reference proteome</keyword>
<comment type="caution">
    <text evidence="2">The sequence shown here is derived from an EMBL/GenBank/DDBJ whole genome shotgun (WGS) entry which is preliminary data.</text>
</comment>
<dbReference type="Proteomes" id="UP001301152">
    <property type="component" value="Unassembled WGS sequence"/>
</dbReference>
<accession>A0ABT3QCD3</accession>
<dbReference type="RefSeq" id="WP_173559978.1">
    <property type="nucleotide sequence ID" value="NZ_JAPIUZ010000001.1"/>
</dbReference>
<dbReference type="EMBL" id="JAPIUZ010000001">
    <property type="protein sequence ID" value="MCX2562924.1"/>
    <property type="molecule type" value="Genomic_DNA"/>
</dbReference>
<evidence type="ECO:0008006" key="4">
    <source>
        <dbReference type="Google" id="ProtNLM"/>
    </source>
</evidence>
<evidence type="ECO:0000313" key="2">
    <source>
        <dbReference type="EMBL" id="MCX2562924.1"/>
    </source>
</evidence>
<name>A0ABT3QCD3_9PROT</name>
<dbReference type="PROSITE" id="PS51257">
    <property type="entry name" value="PROKAR_LIPOPROTEIN"/>
    <property type="match status" value="1"/>
</dbReference>
<gene>
    <name evidence="2" type="ORF">OQ497_02920</name>
</gene>
<evidence type="ECO:0000256" key="1">
    <source>
        <dbReference type="SAM" id="SignalP"/>
    </source>
</evidence>
<organism evidence="2 3">
    <name type="scientific">Acetobacter thailandicus</name>
    <dbReference type="NCBI Taxonomy" id="1502842"/>
    <lineage>
        <taxon>Bacteria</taxon>
        <taxon>Pseudomonadati</taxon>
        <taxon>Pseudomonadota</taxon>
        <taxon>Alphaproteobacteria</taxon>
        <taxon>Acetobacterales</taxon>
        <taxon>Acetobacteraceae</taxon>
        <taxon>Acetobacter</taxon>
    </lineage>
</organism>
<protein>
    <recommendedName>
        <fullName evidence="4">Lipoprotein</fullName>
    </recommendedName>
</protein>
<keyword evidence="1" id="KW-0732">Signal</keyword>
<evidence type="ECO:0000313" key="3">
    <source>
        <dbReference type="Proteomes" id="UP001301152"/>
    </source>
</evidence>